<dbReference type="Gene3D" id="2.30.30.240">
    <property type="entry name" value="PRC-barrel domain"/>
    <property type="match status" value="1"/>
</dbReference>
<evidence type="ECO:0000313" key="4">
    <source>
        <dbReference type="Proteomes" id="UP000588604"/>
    </source>
</evidence>
<dbReference type="PANTHER" id="PTHR36505:SF1">
    <property type="entry name" value="BLR1072 PROTEIN"/>
    <property type="match status" value="1"/>
</dbReference>
<dbReference type="Proteomes" id="UP000588604">
    <property type="component" value="Unassembled WGS sequence"/>
</dbReference>
<dbReference type="InterPro" id="IPR011033">
    <property type="entry name" value="PRC_barrel-like_sf"/>
</dbReference>
<organism evidence="3 4">
    <name type="scientific">Algoriphagus iocasae</name>
    <dbReference type="NCBI Taxonomy" id="1836499"/>
    <lineage>
        <taxon>Bacteria</taxon>
        <taxon>Pseudomonadati</taxon>
        <taxon>Bacteroidota</taxon>
        <taxon>Cytophagia</taxon>
        <taxon>Cytophagales</taxon>
        <taxon>Cyclobacteriaceae</taxon>
        <taxon>Algoriphagus</taxon>
    </lineage>
</organism>
<proteinExistence type="predicted"/>
<dbReference type="SUPFAM" id="SSF50346">
    <property type="entry name" value="PRC-barrel domain"/>
    <property type="match status" value="1"/>
</dbReference>
<dbReference type="AlphaFoldDB" id="A0A841MMG8"/>
<dbReference type="EMBL" id="JACIJO010000002">
    <property type="protein sequence ID" value="MBB6326649.1"/>
    <property type="molecule type" value="Genomic_DNA"/>
</dbReference>
<gene>
    <name evidence="3" type="ORF">FHS59_002277</name>
</gene>
<accession>A0A841MMG8</accession>
<feature type="region of interest" description="Disordered" evidence="1">
    <location>
        <begin position="157"/>
        <end position="177"/>
    </location>
</feature>
<protein>
    <submittedName>
        <fullName evidence="3">Sporulation protein YlmC with PRC-barrel domain</fullName>
    </submittedName>
</protein>
<sequence>MKTIRETQISATTSIDCKVKTARDETVGSIKDIMINTITNEIDYVVLKVDEGFLNLGSKLLALPMESFNFHTAQDDIIIVKETKETLENAPGFDNDSWPTGPQNEFIHSVRTYYSQEPRSLYGRYDHQNRRFFTVEEELLAADTNRIRDAKYGDGFLEKDHRGSRQSDLRSGGDPIL</sequence>
<keyword evidence="4" id="KW-1185">Reference proteome</keyword>
<dbReference type="Pfam" id="PF05239">
    <property type="entry name" value="PRC"/>
    <property type="match status" value="1"/>
</dbReference>
<comment type="caution">
    <text evidence="3">The sequence shown here is derived from an EMBL/GenBank/DDBJ whole genome shotgun (WGS) entry which is preliminary data.</text>
</comment>
<evidence type="ECO:0000259" key="2">
    <source>
        <dbReference type="Pfam" id="PF05239"/>
    </source>
</evidence>
<evidence type="ECO:0000313" key="3">
    <source>
        <dbReference type="EMBL" id="MBB6326649.1"/>
    </source>
</evidence>
<reference evidence="3 4" key="1">
    <citation type="submission" date="2020-08" db="EMBL/GenBank/DDBJ databases">
        <title>Genomic Encyclopedia of Type Strains, Phase IV (KMG-IV): sequencing the most valuable type-strain genomes for metagenomic binning, comparative biology and taxonomic classification.</title>
        <authorList>
            <person name="Goeker M."/>
        </authorList>
    </citation>
    <scope>NUCLEOTIDE SEQUENCE [LARGE SCALE GENOMIC DNA]</scope>
    <source>
        <strain evidence="3 4">DSM 102044</strain>
    </source>
</reference>
<evidence type="ECO:0000256" key="1">
    <source>
        <dbReference type="SAM" id="MobiDB-lite"/>
    </source>
</evidence>
<dbReference type="PANTHER" id="PTHR36505">
    <property type="entry name" value="BLR1072 PROTEIN"/>
    <property type="match status" value="1"/>
</dbReference>
<dbReference type="InterPro" id="IPR027275">
    <property type="entry name" value="PRC-brl_dom"/>
</dbReference>
<dbReference type="RefSeq" id="WP_184495240.1">
    <property type="nucleotide sequence ID" value="NZ_JACIJO010000002.1"/>
</dbReference>
<feature type="domain" description="PRC-barrel" evidence="2">
    <location>
        <begin position="7"/>
        <end position="86"/>
    </location>
</feature>
<name>A0A841MMG8_9BACT</name>
<feature type="compositionally biased region" description="Basic and acidic residues" evidence="1">
    <location>
        <begin position="157"/>
        <end position="168"/>
    </location>
</feature>